<dbReference type="SUPFAM" id="SSF51445">
    <property type="entry name" value="(Trans)glycosidases"/>
    <property type="match status" value="1"/>
</dbReference>
<reference evidence="11" key="1">
    <citation type="submission" date="2017-07" db="EMBL/GenBank/DDBJ databases">
        <title>Taro Niue Genome Assembly and Annotation.</title>
        <authorList>
            <person name="Atibalentja N."/>
            <person name="Keating K."/>
            <person name="Fields C.J."/>
        </authorList>
    </citation>
    <scope>NUCLEOTIDE SEQUENCE</scope>
    <source>
        <strain evidence="11">Niue_2</strain>
        <tissue evidence="11">Leaf</tissue>
    </source>
</reference>
<evidence type="ECO:0000256" key="8">
    <source>
        <dbReference type="ARBA" id="ARBA00023295"/>
    </source>
</evidence>
<dbReference type="Proteomes" id="UP000652761">
    <property type="component" value="Unassembled WGS sequence"/>
</dbReference>
<evidence type="ECO:0000256" key="3">
    <source>
        <dbReference type="ARBA" id="ARBA00012744"/>
    </source>
</evidence>
<evidence type="ECO:0000256" key="1">
    <source>
        <dbReference type="ARBA" id="ARBA00000448"/>
    </source>
</evidence>
<feature type="transmembrane region" description="Helical" evidence="10">
    <location>
        <begin position="31"/>
        <end position="53"/>
    </location>
</feature>
<comment type="caution">
    <text evidence="11">The sequence shown here is derived from an EMBL/GenBank/DDBJ whole genome shotgun (WGS) entry which is preliminary data.</text>
</comment>
<proteinExistence type="inferred from homology"/>
<dbReference type="PANTHER" id="PTHR10353:SF137">
    <property type="entry name" value="MYROSINASE 3-RELATED"/>
    <property type="match status" value="1"/>
</dbReference>
<dbReference type="Gene3D" id="3.20.20.80">
    <property type="entry name" value="Glycosidases"/>
    <property type="match status" value="1"/>
</dbReference>
<dbReference type="AlphaFoldDB" id="A0A843W1J6"/>
<keyword evidence="10" id="KW-0472">Membrane</keyword>
<dbReference type="InterPro" id="IPR017853">
    <property type="entry name" value="GH"/>
</dbReference>
<accession>A0A843W1J6</accession>
<name>A0A843W1J6_COLES</name>
<dbReference type="PANTHER" id="PTHR10353">
    <property type="entry name" value="GLYCOSYL HYDROLASE"/>
    <property type="match status" value="1"/>
</dbReference>
<keyword evidence="12" id="KW-1185">Reference proteome</keyword>
<keyword evidence="6" id="KW-1015">Disulfide bond</keyword>
<dbReference type="EMBL" id="NMUH01003072">
    <property type="protein sequence ID" value="MQM03642.1"/>
    <property type="molecule type" value="Genomic_DNA"/>
</dbReference>
<keyword evidence="7" id="KW-0325">Glycoprotein</keyword>
<evidence type="ECO:0000256" key="4">
    <source>
        <dbReference type="ARBA" id="ARBA00022729"/>
    </source>
</evidence>
<dbReference type="InterPro" id="IPR001360">
    <property type="entry name" value="Glyco_hydro_1"/>
</dbReference>
<evidence type="ECO:0000256" key="2">
    <source>
        <dbReference type="ARBA" id="ARBA00010838"/>
    </source>
</evidence>
<dbReference type="OrthoDB" id="65569at2759"/>
<dbReference type="InterPro" id="IPR033132">
    <property type="entry name" value="GH_1_N_CS"/>
</dbReference>
<evidence type="ECO:0000256" key="5">
    <source>
        <dbReference type="ARBA" id="ARBA00022801"/>
    </source>
</evidence>
<dbReference type="EC" id="3.2.1.21" evidence="3"/>
<evidence type="ECO:0000256" key="7">
    <source>
        <dbReference type="ARBA" id="ARBA00023180"/>
    </source>
</evidence>
<sequence length="381" mass="42173">MPSHHTLLPSPKGRSKPWRESMGKCGECLPFFFLFFFFLFSVALGATATALLIRSMKKLQRRATRGRAFGTFSPANTLRPLGVRRFPMCPRLKIWSCPIDPTGTSAFTERCGDSMGHPECLVFFFFFVVAGAAAPAVAGEAKLSRSSFPPGFLFGTASAAYQYEGAAAEGGRGPSIWDTFTSQHPEKIKDRSSGSIATDFYHRYKEDVNIMKDLGVDAFRFSISWSRILPLMLVHVGADGSLRGGINKEGIAYYNNIIDELVSKGLHPFVTLFHWDSPQGLEDLYGGFLSPNIDFVDYSEVCFREFGDRVKHWITFNEPYSFCTGGYASGNFAPGRCSSRDAGTCSAGDSGREPYTVCHHQLLAHAAAVKLYRNKYKQSIN</sequence>
<dbReference type="Pfam" id="PF00232">
    <property type="entry name" value="Glyco_hydro_1"/>
    <property type="match status" value="1"/>
</dbReference>
<keyword evidence="5" id="KW-0378">Hydrolase</keyword>
<evidence type="ECO:0000313" key="11">
    <source>
        <dbReference type="EMBL" id="MQM03642.1"/>
    </source>
</evidence>
<protein>
    <recommendedName>
        <fullName evidence="3">beta-glucosidase</fullName>
        <ecNumber evidence="3">3.2.1.21</ecNumber>
    </recommendedName>
</protein>
<evidence type="ECO:0000256" key="9">
    <source>
        <dbReference type="RuleBase" id="RU003690"/>
    </source>
</evidence>
<keyword evidence="10" id="KW-1133">Transmembrane helix</keyword>
<dbReference type="GO" id="GO:0005975">
    <property type="term" value="P:carbohydrate metabolic process"/>
    <property type="evidence" value="ECO:0007669"/>
    <property type="project" value="InterPro"/>
</dbReference>
<keyword evidence="4" id="KW-0732">Signal</keyword>
<feature type="transmembrane region" description="Helical" evidence="10">
    <location>
        <begin position="120"/>
        <end position="138"/>
    </location>
</feature>
<dbReference type="FunFam" id="3.20.20.80:FF:000294">
    <property type="entry name" value="Beta-glucosidase 11"/>
    <property type="match status" value="1"/>
</dbReference>
<keyword evidence="10" id="KW-0812">Transmembrane</keyword>
<evidence type="ECO:0000256" key="10">
    <source>
        <dbReference type="SAM" id="Phobius"/>
    </source>
</evidence>
<evidence type="ECO:0000256" key="6">
    <source>
        <dbReference type="ARBA" id="ARBA00023157"/>
    </source>
</evidence>
<evidence type="ECO:0000313" key="12">
    <source>
        <dbReference type="Proteomes" id="UP000652761"/>
    </source>
</evidence>
<comment type="catalytic activity">
    <reaction evidence="1">
        <text>Hydrolysis of terminal, non-reducing beta-D-glucosyl residues with release of beta-D-glucose.</text>
        <dbReference type="EC" id="3.2.1.21"/>
    </reaction>
</comment>
<dbReference type="GO" id="GO:0008422">
    <property type="term" value="F:beta-glucosidase activity"/>
    <property type="evidence" value="ECO:0007669"/>
    <property type="project" value="UniProtKB-EC"/>
</dbReference>
<keyword evidence="8" id="KW-0326">Glycosidase</keyword>
<gene>
    <name evidence="11" type="ORF">Taro_036422</name>
</gene>
<organism evidence="11 12">
    <name type="scientific">Colocasia esculenta</name>
    <name type="common">Wild taro</name>
    <name type="synonym">Arum esculentum</name>
    <dbReference type="NCBI Taxonomy" id="4460"/>
    <lineage>
        <taxon>Eukaryota</taxon>
        <taxon>Viridiplantae</taxon>
        <taxon>Streptophyta</taxon>
        <taxon>Embryophyta</taxon>
        <taxon>Tracheophyta</taxon>
        <taxon>Spermatophyta</taxon>
        <taxon>Magnoliopsida</taxon>
        <taxon>Liliopsida</taxon>
        <taxon>Araceae</taxon>
        <taxon>Aroideae</taxon>
        <taxon>Colocasieae</taxon>
        <taxon>Colocasia</taxon>
    </lineage>
</organism>
<dbReference type="PROSITE" id="PS00653">
    <property type="entry name" value="GLYCOSYL_HYDROL_F1_2"/>
    <property type="match status" value="1"/>
</dbReference>
<comment type="similarity">
    <text evidence="2 9">Belongs to the glycosyl hydrolase 1 family.</text>
</comment>